<evidence type="ECO:0000313" key="2">
    <source>
        <dbReference type="EMBL" id="ANZ46107.1"/>
    </source>
</evidence>
<dbReference type="Proteomes" id="UP000093044">
    <property type="component" value="Chromosome"/>
</dbReference>
<dbReference type="SUPFAM" id="SSF49373">
    <property type="entry name" value="Invasin/intimin cell-adhesion fragments"/>
    <property type="match status" value="1"/>
</dbReference>
<dbReference type="InterPro" id="IPR003343">
    <property type="entry name" value="Big_2"/>
</dbReference>
<dbReference type="GeneID" id="83058954"/>
<dbReference type="Pfam" id="PF02368">
    <property type="entry name" value="Big_2"/>
    <property type="match status" value="1"/>
</dbReference>
<dbReference type="InterPro" id="IPR008964">
    <property type="entry name" value="Invasin/intimin_cell_adhesion"/>
</dbReference>
<dbReference type="RefSeq" id="WP_066747639.1">
    <property type="nucleotide sequence ID" value="NZ_CP016757.1"/>
</dbReference>
<dbReference type="SMART" id="SM00635">
    <property type="entry name" value="BID_2"/>
    <property type="match status" value="1"/>
</dbReference>
<reference evidence="2" key="1">
    <citation type="submission" date="2016-08" db="EMBL/GenBank/DDBJ databases">
        <title>Complete genome of Cloacibacillus porcorum.</title>
        <authorList>
            <person name="Looft T."/>
            <person name="Bayles D.O."/>
            <person name="Alt D.P."/>
        </authorList>
    </citation>
    <scope>NUCLEOTIDE SEQUENCE [LARGE SCALE GENOMIC DNA]</scope>
    <source>
        <strain evidence="2">CL-84</strain>
    </source>
</reference>
<protein>
    <recommendedName>
        <fullName evidence="1">BIG2 domain-containing protein</fullName>
    </recommendedName>
</protein>
<dbReference type="EMBL" id="CP016757">
    <property type="protein sequence ID" value="ANZ46107.1"/>
    <property type="molecule type" value="Genomic_DNA"/>
</dbReference>
<dbReference type="KEGG" id="cpor:BED41_13970"/>
<evidence type="ECO:0000313" key="3">
    <source>
        <dbReference type="Proteomes" id="UP000093044"/>
    </source>
</evidence>
<dbReference type="STRING" id="1197717.BED41_13970"/>
<gene>
    <name evidence="2" type="ORF">BED41_13970</name>
</gene>
<evidence type="ECO:0000259" key="1">
    <source>
        <dbReference type="SMART" id="SM00635"/>
    </source>
</evidence>
<sequence length="729" mass="73863">MRKGDFLFNDIIKGLHLPLACAMLLLVFCLPSAAWEGAADTKWYDDAPTAASYAISTAEEFAGLAALVNAASCDFEGKTITLSGDIDLSGRQWRPIGDFSTTPVKAFEGTLDGGGNTIKNLTISGTGTSAALFGYIGVSGVVKNITVTGSIAIAGDYVYLAGVADINRGVIERCENRAAVTGTLIMESVGENSYCAGIAARNYGRISSCLNNARVEGGAAAGISCENGGYFPDGLYQAEKAVIEGCENSGEIIGKVKGRATAGGIAVTANSYTLKNCINRGPVKGRGNSAVGGIAAETDSRTDATSSIDGCVNSGSVTLEGDGSGSGVGGIVGGTDGITKILNCRNTGNISGPNAPVGGITGRLGGDYGTVISNCVNSGTITSSYIDNESYAGGIAAINFLLIEDCANFGDIFLSGSGDSQNWIAAGGVAGANRGNSGTIRRCTSAGNVESFSTYMGGITGYNKAHDPQDDEGNITECAWLDTSAQRAAGDAETTAGARSFTSEQQQRIVTACLLTPASATVAQNGTTDFTLELFPGTGAPFGSHVMELSAAVTPDNIAAAAIKSAVVAVSGKSLGSAEMSVRVKFCPSNLSDPEFGPSETPHEIVFSAGINVVERIPAAGITLDKSAASLRKGETLTLAATVTPADSTDAVIWASGSPEAASVADGKVTAHAPGTAVITARAGKFSAECMVTVIDTDTTAGSGGCGAAPWSLLICLGAFCLQLRKNKK</sequence>
<dbReference type="AlphaFoldDB" id="A0A1B2I847"/>
<dbReference type="Gene3D" id="2.160.20.110">
    <property type="match status" value="2"/>
</dbReference>
<feature type="domain" description="BIG2" evidence="1">
    <location>
        <begin position="618"/>
        <end position="693"/>
    </location>
</feature>
<dbReference type="Gene3D" id="2.60.40.1080">
    <property type="match status" value="1"/>
</dbReference>
<keyword evidence="3" id="KW-1185">Reference proteome</keyword>
<proteinExistence type="predicted"/>
<dbReference type="OrthoDB" id="1099119at2"/>
<name>A0A1B2I847_9BACT</name>
<organism evidence="2 3">
    <name type="scientific">Cloacibacillus porcorum</name>
    <dbReference type="NCBI Taxonomy" id="1197717"/>
    <lineage>
        <taxon>Bacteria</taxon>
        <taxon>Thermotogati</taxon>
        <taxon>Synergistota</taxon>
        <taxon>Synergistia</taxon>
        <taxon>Synergistales</taxon>
        <taxon>Synergistaceae</taxon>
        <taxon>Cloacibacillus</taxon>
    </lineage>
</organism>
<accession>A0A1B2I847</accession>